<dbReference type="RefSeq" id="WP_008276840.1">
    <property type="nucleotide sequence ID" value="NZ_AAXW01000031.1"/>
</dbReference>
<evidence type="ECO:0000313" key="2">
    <source>
        <dbReference type="Proteomes" id="UP000003781"/>
    </source>
</evidence>
<dbReference type="Proteomes" id="UP000003781">
    <property type="component" value="Unassembled WGS sequence"/>
</dbReference>
<comment type="caution">
    <text evidence="1">The sequence shown here is derived from an EMBL/GenBank/DDBJ whole genome shotgun (WGS) entry which is preliminary data.</text>
</comment>
<proteinExistence type="predicted"/>
<dbReference type="EMBL" id="AAXW01000031">
    <property type="protein sequence ID" value="EAZ90080.1"/>
    <property type="molecule type" value="Genomic_DNA"/>
</dbReference>
<evidence type="ECO:0000313" key="1">
    <source>
        <dbReference type="EMBL" id="EAZ90080.1"/>
    </source>
</evidence>
<gene>
    <name evidence="1" type="ORF">CY0110_15080</name>
</gene>
<organism evidence="1 2">
    <name type="scientific">Crocosphaera chwakensis CCY0110</name>
    <dbReference type="NCBI Taxonomy" id="391612"/>
    <lineage>
        <taxon>Bacteria</taxon>
        <taxon>Bacillati</taxon>
        <taxon>Cyanobacteriota</taxon>
        <taxon>Cyanophyceae</taxon>
        <taxon>Oscillatoriophycideae</taxon>
        <taxon>Chroococcales</taxon>
        <taxon>Aphanothecaceae</taxon>
        <taxon>Crocosphaera</taxon>
        <taxon>Crocosphaera chwakensis</taxon>
    </lineage>
</organism>
<keyword evidence="2" id="KW-1185">Reference proteome</keyword>
<reference evidence="1 2" key="1">
    <citation type="submission" date="2007-03" db="EMBL/GenBank/DDBJ databases">
        <authorList>
            <person name="Stal L."/>
            <person name="Ferriera S."/>
            <person name="Johnson J."/>
            <person name="Kravitz S."/>
            <person name="Beeson K."/>
            <person name="Sutton G."/>
            <person name="Rogers Y.-H."/>
            <person name="Friedman R."/>
            <person name="Frazier M."/>
            <person name="Venter J.C."/>
        </authorList>
    </citation>
    <scope>NUCLEOTIDE SEQUENCE [LARGE SCALE GENOMIC DNA]</scope>
    <source>
        <strain evidence="1 2">CCY0110</strain>
    </source>
</reference>
<name>A3ITY5_9CHRO</name>
<accession>A3ITY5</accession>
<protein>
    <submittedName>
        <fullName evidence="1">Uncharacterized protein</fullName>
    </submittedName>
</protein>
<dbReference type="AlphaFoldDB" id="A3ITY5"/>
<sequence>MIKLLFGLVGKEMGKRKKGSGWKHPKTGEWWPSKKDYHKYWAKYIKPKSRKQKEKEAQEMKQLENSTSFSEDWEYNGYFLDKD</sequence>